<dbReference type="AlphaFoldDB" id="A0A0B6XYD0"/>
<name>A0A0B6XYD0_9EUPU</name>
<reference evidence="2" key="1">
    <citation type="submission" date="2014-12" db="EMBL/GenBank/DDBJ databases">
        <title>Insight into the proteome of Arion vulgaris.</title>
        <authorList>
            <person name="Aradska J."/>
            <person name="Bulat T."/>
            <person name="Smidak R."/>
            <person name="Sarate P."/>
            <person name="Gangsoo J."/>
            <person name="Sialana F."/>
            <person name="Bilban M."/>
            <person name="Lubec G."/>
        </authorList>
    </citation>
    <scope>NUCLEOTIDE SEQUENCE</scope>
    <source>
        <tissue evidence="2">Skin</tissue>
    </source>
</reference>
<dbReference type="EMBL" id="HACG01001998">
    <property type="protein sequence ID" value="CEK48863.1"/>
    <property type="molecule type" value="Transcribed_RNA"/>
</dbReference>
<organism evidence="2">
    <name type="scientific">Arion vulgaris</name>
    <dbReference type="NCBI Taxonomy" id="1028688"/>
    <lineage>
        <taxon>Eukaryota</taxon>
        <taxon>Metazoa</taxon>
        <taxon>Spiralia</taxon>
        <taxon>Lophotrochozoa</taxon>
        <taxon>Mollusca</taxon>
        <taxon>Gastropoda</taxon>
        <taxon>Heterobranchia</taxon>
        <taxon>Euthyneura</taxon>
        <taxon>Panpulmonata</taxon>
        <taxon>Eupulmonata</taxon>
        <taxon>Stylommatophora</taxon>
        <taxon>Helicina</taxon>
        <taxon>Arionoidea</taxon>
        <taxon>Arionidae</taxon>
        <taxon>Arion</taxon>
    </lineage>
</organism>
<feature type="compositionally biased region" description="Polar residues" evidence="1">
    <location>
        <begin position="73"/>
        <end position="97"/>
    </location>
</feature>
<feature type="region of interest" description="Disordered" evidence="1">
    <location>
        <begin position="73"/>
        <end position="111"/>
    </location>
</feature>
<gene>
    <name evidence="2" type="primary">ORF5426</name>
</gene>
<proteinExistence type="predicted"/>
<evidence type="ECO:0000313" key="2">
    <source>
        <dbReference type="EMBL" id="CEK48863.1"/>
    </source>
</evidence>
<evidence type="ECO:0000256" key="1">
    <source>
        <dbReference type="SAM" id="MobiDB-lite"/>
    </source>
</evidence>
<accession>A0A0B6XYD0</accession>
<sequence length="111" mass="12393">EKIVQISGPYTLNTTQTVTSKGNSKQWTNFSFEDNSRTNLLQSVDNNTFYHSFQDDTNIIHDSDTNMLYSTSRSTIEGDTDGDTSQRLYSIGSSSIRGDTDGDTGQRLYST</sequence>
<feature type="non-terminal residue" evidence="2">
    <location>
        <position position="1"/>
    </location>
</feature>
<feature type="non-terminal residue" evidence="2">
    <location>
        <position position="111"/>
    </location>
</feature>
<protein>
    <submittedName>
        <fullName evidence="2">Uncharacterized protein</fullName>
    </submittedName>
</protein>